<dbReference type="PANTHER" id="PTHR45138">
    <property type="entry name" value="REGULATORY COMPONENTS OF SENSORY TRANSDUCTION SYSTEM"/>
    <property type="match status" value="1"/>
</dbReference>
<dbReference type="InterPro" id="IPR029787">
    <property type="entry name" value="Nucleotide_cyclase"/>
</dbReference>
<sequence>MILLQESVNSLTMDMLKIYTTIGLLCIALLFFVAYKEQCSSVYTIARVYAVRVCVFSILLMIDNMVWKCFDLGVKDMTEDMQMLINAFYFIFDVMIYYNLVLYFDYSCGKIYKKKEKFLLFLPFGFTILLHILNLKYRFLYTVVEVDGLLDYRRAQYYFLGNILPYGIVVVNALIRLSNYLKAKISTGKADSKNTLSILILSSSICIASIKNVDFDPVPIYVIVLAVGFFLYYFHEVEFQVSLDPLTKLMNRREFNFNLDRLIANYKAYEKNKIYLIMIDINDFKEINDKYGHDAGDEVLSNIAEEMKKTLGKNRDNKSYIYRFGGDEFSIILLCEGEEEIKALLKKLNERMGNIKYSDESKLNVSLSYGFYAYESWMQKNDLINAADNELYKNKRKYHAMKDSNAGKKIILKSKELKFNT</sequence>
<dbReference type="GO" id="GO:0052621">
    <property type="term" value="F:diguanylate cyclase activity"/>
    <property type="evidence" value="ECO:0007669"/>
    <property type="project" value="TreeGrafter"/>
</dbReference>
<dbReference type="STRING" id="1120918.SAMN05216249_104141"/>
<evidence type="ECO:0000313" key="4">
    <source>
        <dbReference type="Proteomes" id="UP000198838"/>
    </source>
</evidence>
<accession>A0A1I0WKZ2</accession>
<dbReference type="InterPro" id="IPR043128">
    <property type="entry name" value="Rev_trsase/Diguanyl_cyclase"/>
</dbReference>
<evidence type="ECO:0000256" key="1">
    <source>
        <dbReference type="SAM" id="Phobius"/>
    </source>
</evidence>
<feature type="transmembrane region" description="Helical" evidence="1">
    <location>
        <begin position="157"/>
        <end position="175"/>
    </location>
</feature>
<dbReference type="SUPFAM" id="SSF55073">
    <property type="entry name" value="Nucleotide cyclase"/>
    <property type="match status" value="1"/>
</dbReference>
<keyword evidence="4" id="KW-1185">Reference proteome</keyword>
<feature type="transmembrane region" description="Helical" evidence="1">
    <location>
        <begin position="47"/>
        <end position="67"/>
    </location>
</feature>
<dbReference type="OrthoDB" id="9804955at2"/>
<feature type="transmembrane region" description="Helical" evidence="1">
    <location>
        <begin position="218"/>
        <end position="234"/>
    </location>
</feature>
<dbReference type="SMART" id="SM00267">
    <property type="entry name" value="GGDEF"/>
    <property type="match status" value="1"/>
</dbReference>
<dbReference type="PANTHER" id="PTHR45138:SF9">
    <property type="entry name" value="DIGUANYLATE CYCLASE DGCM-RELATED"/>
    <property type="match status" value="1"/>
</dbReference>
<keyword evidence="1" id="KW-0812">Transmembrane</keyword>
<dbReference type="Gene3D" id="3.30.70.270">
    <property type="match status" value="1"/>
</dbReference>
<name>A0A1I0WKZ2_9FIRM</name>
<reference evidence="3 4" key="1">
    <citation type="submission" date="2016-10" db="EMBL/GenBank/DDBJ databases">
        <authorList>
            <person name="de Groot N.N."/>
        </authorList>
    </citation>
    <scope>NUCLEOTIDE SEQUENCE [LARGE SCALE GENOMIC DNA]</scope>
    <source>
        <strain evidence="3 4">DSM 5522</strain>
    </source>
</reference>
<proteinExistence type="predicted"/>
<feature type="transmembrane region" description="Helical" evidence="1">
    <location>
        <begin position="118"/>
        <end position="137"/>
    </location>
</feature>
<evidence type="ECO:0000259" key="2">
    <source>
        <dbReference type="PROSITE" id="PS50887"/>
    </source>
</evidence>
<protein>
    <submittedName>
        <fullName evidence="3">Diguanylate cyclase (GGDEF) domain-containing protein</fullName>
    </submittedName>
</protein>
<dbReference type="AlphaFoldDB" id="A0A1I0WKZ2"/>
<keyword evidence="1" id="KW-0472">Membrane</keyword>
<evidence type="ECO:0000313" key="3">
    <source>
        <dbReference type="EMBL" id="SFA89412.1"/>
    </source>
</evidence>
<dbReference type="RefSeq" id="WP_092870902.1">
    <property type="nucleotide sequence ID" value="NZ_FOJY01000004.1"/>
</dbReference>
<feature type="domain" description="GGDEF" evidence="2">
    <location>
        <begin position="272"/>
        <end position="416"/>
    </location>
</feature>
<gene>
    <name evidence="3" type="ORF">SAMN05216249_104141</name>
</gene>
<dbReference type="InterPro" id="IPR000160">
    <property type="entry name" value="GGDEF_dom"/>
</dbReference>
<dbReference type="Pfam" id="PF00990">
    <property type="entry name" value="GGDEF"/>
    <property type="match status" value="1"/>
</dbReference>
<dbReference type="EMBL" id="FOJY01000004">
    <property type="protein sequence ID" value="SFA89412.1"/>
    <property type="molecule type" value="Genomic_DNA"/>
</dbReference>
<dbReference type="Proteomes" id="UP000198838">
    <property type="component" value="Unassembled WGS sequence"/>
</dbReference>
<dbReference type="PROSITE" id="PS50887">
    <property type="entry name" value="GGDEF"/>
    <property type="match status" value="1"/>
</dbReference>
<dbReference type="InterPro" id="IPR050469">
    <property type="entry name" value="Diguanylate_Cyclase"/>
</dbReference>
<feature type="transmembrane region" description="Helical" evidence="1">
    <location>
        <begin position="16"/>
        <end position="35"/>
    </location>
</feature>
<keyword evidence="1" id="KW-1133">Transmembrane helix</keyword>
<dbReference type="CDD" id="cd01949">
    <property type="entry name" value="GGDEF"/>
    <property type="match status" value="1"/>
</dbReference>
<dbReference type="NCBIfam" id="TIGR00254">
    <property type="entry name" value="GGDEF"/>
    <property type="match status" value="1"/>
</dbReference>
<feature type="transmembrane region" description="Helical" evidence="1">
    <location>
        <begin position="87"/>
        <end position="106"/>
    </location>
</feature>
<organism evidence="3 4">
    <name type="scientific">Acetitomaculum ruminis DSM 5522</name>
    <dbReference type="NCBI Taxonomy" id="1120918"/>
    <lineage>
        <taxon>Bacteria</taxon>
        <taxon>Bacillati</taxon>
        <taxon>Bacillota</taxon>
        <taxon>Clostridia</taxon>
        <taxon>Lachnospirales</taxon>
        <taxon>Lachnospiraceae</taxon>
        <taxon>Acetitomaculum</taxon>
    </lineage>
</organism>